<gene>
    <name evidence="2" type="ORF">ANIA_00196</name>
</gene>
<feature type="compositionally biased region" description="Acidic residues" evidence="1">
    <location>
        <begin position="77"/>
        <end position="92"/>
    </location>
</feature>
<feature type="region of interest" description="Disordered" evidence="1">
    <location>
        <begin position="77"/>
        <end position="106"/>
    </location>
</feature>
<accession>Q5BGY4</accession>
<evidence type="ECO:0000313" key="2">
    <source>
        <dbReference type="EMBL" id="CBF89996.1"/>
    </source>
</evidence>
<dbReference type="EMBL" id="BN001308">
    <property type="protein sequence ID" value="CBF89996.1"/>
    <property type="molecule type" value="Genomic_DNA"/>
</dbReference>
<name>Q5BGY4_EMENI</name>
<evidence type="ECO:0008006" key="4">
    <source>
        <dbReference type="Google" id="ProtNLM"/>
    </source>
</evidence>
<accession>C8VUW6</accession>
<reference evidence="3" key="1">
    <citation type="journal article" date="2005" name="Nature">
        <title>Sequencing of Aspergillus nidulans and comparative analysis with A. fumigatus and A. oryzae.</title>
        <authorList>
            <person name="Galagan J.E."/>
            <person name="Calvo S.E."/>
            <person name="Cuomo C."/>
            <person name="Ma L.J."/>
            <person name="Wortman J.R."/>
            <person name="Batzoglou S."/>
            <person name="Lee S.I."/>
            <person name="Basturkmen M."/>
            <person name="Spevak C.C."/>
            <person name="Clutterbuck J."/>
            <person name="Kapitonov V."/>
            <person name="Jurka J."/>
            <person name="Scazzocchio C."/>
            <person name="Farman M."/>
            <person name="Butler J."/>
            <person name="Purcell S."/>
            <person name="Harris S."/>
            <person name="Braus G.H."/>
            <person name="Draht O."/>
            <person name="Busch S."/>
            <person name="D'Enfert C."/>
            <person name="Bouchier C."/>
            <person name="Goldman G.H."/>
            <person name="Bell-Pedersen D."/>
            <person name="Griffiths-Jones S."/>
            <person name="Doonan J.H."/>
            <person name="Yu J."/>
            <person name="Vienken K."/>
            <person name="Pain A."/>
            <person name="Freitag M."/>
            <person name="Selker E.U."/>
            <person name="Archer D.B."/>
            <person name="Penalva M.A."/>
            <person name="Oakley B.R."/>
            <person name="Momany M."/>
            <person name="Tanaka T."/>
            <person name="Kumagai T."/>
            <person name="Asai K."/>
            <person name="Machida M."/>
            <person name="Nierman W.C."/>
            <person name="Denning D.W."/>
            <person name="Caddick M."/>
            <person name="Hynes M."/>
            <person name="Paoletti M."/>
            <person name="Fischer R."/>
            <person name="Miller B."/>
            <person name="Dyer P."/>
            <person name="Sachs M.S."/>
            <person name="Osmani S.A."/>
            <person name="Birren B.W."/>
        </authorList>
    </citation>
    <scope>NUCLEOTIDE SEQUENCE [LARGE SCALE GENOMIC DNA]</scope>
    <source>
        <strain evidence="3">FGSC A4 / ATCC 38163 / CBS 112.46 / NRRL 194 / M139</strain>
    </source>
</reference>
<dbReference type="RefSeq" id="XP_657800.1">
    <property type="nucleotide sequence ID" value="XM_652708.1"/>
</dbReference>
<evidence type="ECO:0000256" key="1">
    <source>
        <dbReference type="SAM" id="MobiDB-lite"/>
    </source>
</evidence>
<dbReference type="GeneID" id="2875974"/>
<dbReference type="OrthoDB" id="5326346at2759"/>
<organism evidence="2 3">
    <name type="scientific">Emericella nidulans (strain FGSC A4 / ATCC 38163 / CBS 112.46 / NRRL 194 / M139)</name>
    <name type="common">Aspergillus nidulans</name>
    <dbReference type="NCBI Taxonomy" id="227321"/>
    <lineage>
        <taxon>Eukaryota</taxon>
        <taxon>Fungi</taxon>
        <taxon>Dikarya</taxon>
        <taxon>Ascomycota</taxon>
        <taxon>Pezizomycotina</taxon>
        <taxon>Eurotiomycetes</taxon>
        <taxon>Eurotiomycetidae</taxon>
        <taxon>Eurotiales</taxon>
        <taxon>Aspergillaceae</taxon>
        <taxon>Aspergillus</taxon>
        <taxon>Aspergillus subgen. Nidulantes</taxon>
    </lineage>
</organism>
<dbReference type="STRING" id="227321.Q5BGY4"/>
<dbReference type="Proteomes" id="UP000000560">
    <property type="component" value="Chromosome VIII"/>
</dbReference>
<keyword evidence="3" id="KW-1185">Reference proteome</keyword>
<evidence type="ECO:0000313" key="3">
    <source>
        <dbReference type="Proteomes" id="UP000000560"/>
    </source>
</evidence>
<protein>
    <recommendedName>
        <fullName evidence="4">BTB domain-containing protein</fullName>
    </recommendedName>
</protein>
<sequence length="263" mass="28728">MDADDPCGPTPMEPDYVLDPRGEVILVVQRPNAPFAIWNQFLPPPTPPDAQQPLAMMGTRGMNIRDATGLASTLEAEDGLDNDDDDENDDDTNIAYPNGSAFVHDGEELEIETSVDGADGSESTSDAEYVDEMSAEDFTEPALNHGAEEDDSRTCILIPNQPGSPDHDKEADSHVQIQVSARHLALGSPVFDRMLHGSWKEGREFKEKGSIVLVVDNWDVDAFLVVLNILHSQLLKLPRKCAVLWQLMGPMPSKKASGVAFSF</sequence>
<reference evidence="3" key="2">
    <citation type="journal article" date="2009" name="Fungal Genet. Biol.">
        <title>The 2008 update of the Aspergillus nidulans genome annotation: a community effort.</title>
        <authorList>
            <person name="Wortman J.R."/>
            <person name="Gilsenan J.M."/>
            <person name="Joardar V."/>
            <person name="Deegan J."/>
            <person name="Clutterbuck J."/>
            <person name="Andersen M.R."/>
            <person name="Archer D."/>
            <person name="Bencina M."/>
            <person name="Braus G."/>
            <person name="Coutinho P."/>
            <person name="von Dohren H."/>
            <person name="Doonan J."/>
            <person name="Driessen A.J."/>
            <person name="Durek P."/>
            <person name="Espeso E."/>
            <person name="Fekete E."/>
            <person name="Flipphi M."/>
            <person name="Estrada C.G."/>
            <person name="Geysens S."/>
            <person name="Goldman G."/>
            <person name="de Groot P.W."/>
            <person name="Hansen K."/>
            <person name="Harris S.D."/>
            <person name="Heinekamp T."/>
            <person name="Helmstaedt K."/>
            <person name="Henrissat B."/>
            <person name="Hofmann G."/>
            <person name="Homan T."/>
            <person name="Horio T."/>
            <person name="Horiuchi H."/>
            <person name="James S."/>
            <person name="Jones M."/>
            <person name="Karaffa L."/>
            <person name="Karanyi Z."/>
            <person name="Kato M."/>
            <person name="Keller N."/>
            <person name="Kelly D.E."/>
            <person name="Kiel J.A."/>
            <person name="Kim J.M."/>
            <person name="van der Klei I.J."/>
            <person name="Klis F.M."/>
            <person name="Kovalchuk A."/>
            <person name="Krasevec N."/>
            <person name="Kubicek C.P."/>
            <person name="Liu B."/>
            <person name="Maccabe A."/>
            <person name="Meyer V."/>
            <person name="Mirabito P."/>
            <person name="Miskei M."/>
            <person name="Mos M."/>
            <person name="Mullins J."/>
            <person name="Nelson D.R."/>
            <person name="Nielsen J."/>
            <person name="Oakley B.R."/>
            <person name="Osmani S.A."/>
            <person name="Pakula T."/>
            <person name="Paszewski A."/>
            <person name="Paulsen I."/>
            <person name="Pilsyk S."/>
            <person name="Pocsi I."/>
            <person name="Punt P.J."/>
            <person name="Ram A.F."/>
            <person name="Ren Q."/>
            <person name="Robellet X."/>
            <person name="Robson G."/>
            <person name="Seiboth B."/>
            <person name="van Solingen P."/>
            <person name="Specht T."/>
            <person name="Sun J."/>
            <person name="Taheri-Talesh N."/>
            <person name="Takeshita N."/>
            <person name="Ussery D."/>
            <person name="vanKuyk P.A."/>
            <person name="Visser H."/>
            <person name="van de Vondervoort P.J."/>
            <person name="de Vries R.P."/>
            <person name="Walton J."/>
            <person name="Xiang X."/>
            <person name="Xiong Y."/>
            <person name="Zeng A.P."/>
            <person name="Brandt B.W."/>
            <person name="Cornell M.J."/>
            <person name="van den Hondel C.A."/>
            <person name="Visser J."/>
            <person name="Oliver S.G."/>
            <person name="Turner G."/>
        </authorList>
    </citation>
    <scope>GENOME REANNOTATION</scope>
    <source>
        <strain evidence="3">FGSC A4 / ATCC 38163 / CBS 112.46 / NRRL 194 / M139</strain>
    </source>
</reference>
<proteinExistence type="predicted"/>
<dbReference type="AlphaFoldDB" id="Q5BGY4"/>
<dbReference type="KEGG" id="ani:ANIA_00196"/>
<dbReference type="HOGENOM" id="CLU_1057792_0_0_1"/>
<dbReference type="InParanoid" id="Q5BGY4"/>